<dbReference type="Proteomes" id="UP000001312">
    <property type="component" value="Unassembled WGS sequence"/>
</dbReference>
<evidence type="ECO:0000313" key="2">
    <source>
        <dbReference type="Proteomes" id="UP000001312"/>
    </source>
</evidence>
<keyword evidence="2" id="KW-1185">Reference proteome</keyword>
<proteinExistence type="predicted"/>
<protein>
    <submittedName>
        <fullName evidence="1">Uncharacterized protein</fullName>
    </submittedName>
</protein>
<dbReference type="GeneID" id="5494556"/>
<name>A7E690_SCLS1</name>
<organism evidence="1 2">
    <name type="scientific">Sclerotinia sclerotiorum (strain ATCC 18683 / 1980 / Ss-1)</name>
    <name type="common">White mold</name>
    <name type="synonym">Whetzelinia sclerotiorum</name>
    <dbReference type="NCBI Taxonomy" id="665079"/>
    <lineage>
        <taxon>Eukaryota</taxon>
        <taxon>Fungi</taxon>
        <taxon>Dikarya</taxon>
        <taxon>Ascomycota</taxon>
        <taxon>Pezizomycotina</taxon>
        <taxon>Leotiomycetes</taxon>
        <taxon>Helotiales</taxon>
        <taxon>Sclerotiniaceae</taxon>
        <taxon>Sclerotinia</taxon>
    </lineage>
</organism>
<accession>A7E690</accession>
<dbReference type="EMBL" id="CH476621">
    <property type="protein sequence ID" value="EDN91412.1"/>
    <property type="molecule type" value="Genomic_DNA"/>
</dbReference>
<gene>
    <name evidence="1" type="ORF">SS1G_00815</name>
</gene>
<evidence type="ECO:0000313" key="1">
    <source>
        <dbReference type="EMBL" id="EDN91412.1"/>
    </source>
</evidence>
<reference evidence="2" key="1">
    <citation type="journal article" date="2011" name="PLoS Genet.">
        <title>Genomic analysis of the necrotrophic fungal pathogens Sclerotinia sclerotiorum and Botrytis cinerea.</title>
        <authorList>
            <person name="Amselem J."/>
            <person name="Cuomo C.A."/>
            <person name="van Kan J.A."/>
            <person name="Viaud M."/>
            <person name="Benito E.P."/>
            <person name="Couloux A."/>
            <person name="Coutinho P.M."/>
            <person name="de Vries R.P."/>
            <person name="Dyer P.S."/>
            <person name="Fillinger S."/>
            <person name="Fournier E."/>
            <person name="Gout L."/>
            <person name="Hahn M."/>
            <person name="Kohn L."/>
            <person name="Lapalu N."/>
            <person name="Plummer K.M."/>
            <person name="Pradier J.M."/>
            <person name="Quevillon E."/>
            <person name="Sharon A."/>
            <person name="Simon A."/>
            <person name="ten Have A."/>
            <person name="Tudzynski B."/>
            <person name="Tudzynski P."/>
            <person name="Wincker P."/>
            <person name="Andrew M."/>
            <person name="Anthouard V."/>
            <person name="Beever R.E."/>
            <person name="Beffa R."/>
            <person name="Benoit I."/>
            <person name="Bouzid O."/>
            <person name="Brault B."/>
            <person name="Chen Z."/>
            <person name="Choquer M."/>
            <person name="Collemare J."/>
            <person name="Cotton P."/>
            <person name="Danchin E.G."/>
            <person name="Da Silva C."/>
            <person name="Gautier A."/>
            <person name="Giraud C."/>
            <person name="Giraud T."/>
            <person name="Gonzalez C."/>
            <person name="Grossetete S."/>
            <person name="Guldener U."/>
            <person name="Henrissat B."/>
            <person name="Howlett B.J."/>
            <person name="Kodira C."/>
            <person name="Kretschmer M."/>
            <person name="Lappartient A."/>
            <person name="Leroch M."/>
            <person name="Levis C."/>
            <person name="Mauceli E."/>
            <person name="Neuveglise C."/>
            <person name="Oeser B."/>
            <person name="Pearson M."/>
            <person name="Poulain J."/>
            <person name="Poussereau N."/>
            <person name="Quesneville H."/>
            <person name="Rascle C."/>
            <person name="Schumacher J."/>
            <person name="Segurens B."/>
            <person name="Sexton A."/>
            <person name="Silva E."/>
            <person name="Sirven C."/>
            <person name="Soanes D.M."/>
            <person name="Talbot N.J."/>
            <person name="Templeton M."/>
            <person name="Yandava C."/>
            <person name="Yarden O."/>
            <person name="Zeng Q."/>
            <person name="Rollins J.A."/>
            <person name="Lebrun M.H."/>
            <person name="Dickman M."/>
        </authorList>
    </citation>
    <scope>NUCLEOTIDE SEQUENCE [LARGE SCALE GENOMIC DNA]</scope>
    <source>
        <strain evidence="2">ATCC 18683 / 1980 / Ss-1</strain>
    </source>
</reference>
<sequence>MRLMSIFTSFLTNEKASKVEQVRLVTWLKTERNICRDRRNAEPPTRQPATSEN</sequence>
<dbReference type="HOGENOM" id="CLU_3070073_0_0_1"/>
<dbReference type="AlphaFoldDB" id="A7E690"/>
<dbReference type="RefSeq" id="XP_001598726.1">
    <property type="nucleotide sequence ID" value="XM_001598676.1"/>
</dbReference>
<dbReference type="KEGG" id="ssl:SS1G_00815"/>
<dbReference type="InParanoid" id="A7E690"/>